<gene>
    <name evidence="1" type="ORF">FOC49_05030</name>
</gene>
<sequence>MNKVEKLKNKLMLLNDNQLDIIDSLINSWHPKQNNIETNEDIVKSIYENTISPIEDPLENYSKEELLDEYGVLFYNQNEENNIEEIDIQYNFEDKKHNHEDKYNNLDISALISNKPTSSNEKNLNIDDFDPLFPDTDFDSLTDISDSKYDDLDFSALISNKIK</sequence>
<dbReference type="EMBL" id="CP046314">
    <property type="protein sequence ID" value="QGS09278.1"/>
    <property type="molecule type" value="Genomic_DNA"/>
</dbReference>
<dbReference type="RefSeq" id="WP_004631664.1">
    <property type="nucleotide sequence ID" value="NZ_CAXSSU010000001.1"/>
</dbReference>
<name>A0AAP9HCV0_9BACL</name>
<protein>
    <submittedName>
        <fullName evidence="1">Uncharacterized protein</fullName>
    </submittedName>
</protein>
<evidence type="ECO:0000313" key="1">
    <source>
        <dbReference type="EMBL" id="QGS09278.1"/>
    </source>
</evidence>
<dbReference type="AlphaFoldDB" id="A0AAP9HCV0"/>
<evidence type="ECO:0000313" key="2">
    <source>
        <dbReference type="Proteomes" id="UP000425411"/>
    </source>
</evidence>
<dbReference type="Proteomes" id="UP000425411">
    <property type="component" value="Chromosome"/>
</dbReference>
<proteinExistence type="predicted"/>
<accession>A0AAP9HCV0</accession>
<organism evidence="1 2">
    <name type="scientific">Gemella morbillorum</name>
    <dbReference type="NCBI Taxonomy" id="29391"/>
    <lineage>
        <taxon>Bacteria</taxon>
        <taxon>Bacillati</taxon>
        <taxon>Bacillota</taxon>
        <taxon>Bacilli</taxon>
        <taxon>Bacillales</taxon>
        <taxon>Gemellaceae</taxon>
        <taxon>Gemella</taxon>
    </lineage>
</organism>
<keyword evidence="2" id="KW-1185">Reference proteome</keyword>
<reference evidence="1 2" key="1">
    <citation type="submission" date="2019-11" db="EMBL/GenBank/DDBJ databases">
        <title>FDA dAtabase for Regulatory Grade micrObial Sequences (FDA-ARGOS): Supporting development and validation of Infectious Disease Dx tests.</title>
        <authorList>
            <person name="Turner S."/>
            <person name="Byrd R."/>
            <person name="Tallon L."/>
            <person name="Sadzewicz L."/>
            <person name="Vavikolanu K."/>
            <person name="Mehta A."/>
            <person name="Aluvathingal J."/>
            <person name="Nadendla S."/>
            <person name="Myers T."/>
            <person name="Yan Y."/>
            <person name="Sichtig H."/>
        </authorList>
    </citation>
    <scope>NUCLEOTIDE SEQUENCE [LARGE SCALE GENOMIC DNA]</scope>
    <source>
        <strain evidence="1 2">FDAARGOS_741</strain>
    </source>
</reference>